<dbReference type="Proteomes" id="UP000095280">
    <property type="component" value="Unplaced"/>
</dbReference>
<accession>A0A1I8FBY7</accession>
<dbReference type="WBParaSite" id="maker-unitig_28533-snap-gene-0.2-mRNA-1">
    <property type="protein sequence ID" value="maker-unitig_28533-snap-gene-0.2-mRNA-1"/>
    <property type="gene ID" value="maker-unitig_28533-snap-gene-0.2"/>
</dbReference>
<keyword evidence="2" id="KW-1185">Reference proteome</keyword>
<evidence type="ECO:0000256" key="1">
    <source>
        <dbReference type="SAM" id="MobiDB-lite"/>
    </source>
</evidence>
<sequence>RRGPNRKPNFLRRLSDCRRPPLLSILSELPGLIADCQLLIEPLRQEPKKIRCVCRNFVAFVLAQKTRTAQHCSFSTLCALTVLRLTHPAQHAELHLCVGAVLEGHLHQMGLAGRLAAGRNPPDQPVPRPPLRHFVCRTVSTTWTVGRVLLGSACLAVWRQCASKAPRAGAPAWCYSACVATAAAVNSYVIPGSPANDAGLCRANRLFRIGRNVSLLMQSLAPWLLCSSATASSFCTLRRGRAAASAAAPLPPPPQSPPPPPRASPGSSAGGCADAHSPATSSTARAGTSVASPTLSAVYSEFRVYLPALLLGWRGSSGAAARLLVTCRLQQMRLAANCWIQAGRRPACGPPR</sequence>
<protein>
    <submittedName>
        <fullName evidence="3">F-box domain-containing protein</fullName>
    </submittedName>
</protein>
<organism evidence="2 3">
    <name type="scientific">Macrostomum lignano</name>
    <dbReference type="NCBI Taxonomy" id="282301"/>
    <lineage>
        <taxon>Eukaryota</taxon>
        <taxon>Metazoa</taxon>
        <taxon>Spiralia</taxon>
        <taxon>Lophotrochozoa</taxon>
        <taxon>Platyhelminthes</taxon>
        <taxon>Rhabditophora</taxon>
        <taxon>Macrostomorpha</taxon>
        <taxon>Macrostomida</taxon>
        <taxon>Macrostomidae</taxon>
        <taxon>Macrostomum</taxon>
    </lineage>
</organism>
<name>A0A1I8FBY7_9PLAT</name>
<feature type="compositionally biased region" description="Pro residues" evidence="1">
    <location>
        <begin position="249"/>
        <end position="263"/>
    </location>
</feature>
<evidence type="ECO:0000313" key="3">
    <source>
        <dbReference type="WBParaSite" id="maker-unitig_28533-snap-gene-0.2-mRNA-1"/>
    </source>
</evidence>
<feature type="compositionally biased region" description="Polar residues" evidence="1">
    <location>
        <begin position="278"/>
        <end position="287"/>
    </location>
</feature>
<feature type="region of interest" description="Disordered" evidence="1">
    <location>
        <begin position="246"/>
        <end position="287"/>
    </location>
</feature>
<reference evidence="3" key="1">
    <citation type="submission" date="2016-11" db="UniProtKB">
        <authorList>
            <consortium name="WormBaseParasite"/>
        </authorList>
    </citation>
    <scope>IDENTIFICATION</scope>
</reference>
<evidence type="ECO:0000313" key="2">
    <source>
        <dbReference type="Proteomes" id="UP000095280"/>
    </source>
</evidence>
<dbReference type="AlphaFoldDB" id="A0A1I8FBY7"/>
<proteinExistence type="predicted"/>